<evidence type="ECO:0000313" key="4">
    <source>
        <dbReference type="Proteomes" id="UP000008631"/>
    </source>
</evidence>
<feature type="chain" id="PRO_5003229996" description="Ice-binding protein C-terminal domain-containing protein" evidence="1">
    <location>
        <begin position="28"/>
        <end position="238"/>
    </location>
</feature>
<protein>
    <recommendedName>
        <fullName evidence="2">Ice-binding protein C-terminal domain-containing protein</fullName>
    </recommendedName>
</protein>
<dbReference type="HOGENOM" id="CLU_1164633_0_0_0"/>
<sequence>MSVHKTAALGLVVAWLIVAQPVAPAEAALILTTNQANYGSFQPGDTFNVEVFLSQSAAPPILLGTFLLELASITLEVDGPHQIVGFTPSSDFPVNGTATTGTTPTTSLDVFLSDLPGTVAIPGVGDPGLSLGVFTIQTAALGGIFSLRVREFDETPNSFDFAAVDANNSNNVLVFDPTASPSASFEVVIVPQDNGVPEPGTLVLAGLVTVAGWGWRWIHSGSSGCNSGARKRPSTRMG</sequence>
<dbReference type="InParanoid" id="E8R3J9"/>
<keyword evidence="4" id="KW-1185">Reference proteome</keyword>
<evidence type="ECO:0000256" key="1">
    <source>
        <dbReference type="SAM" id="SignalP"/>
    </source>
</evidence>
<proteinExistence type="predicted"/>
<evidence type="ECO:0000313" key="3">
    <source>
        <dbReference type="EMBL" id="ADV61566.1"/>
    </source>
</evidence>
<reference key="1">
    <citation type="submission" date="2010-11" db="EMBL/GenBank/DDBJ databases">
        <title>The complete sequence of chromosome of Isophaera pallida ATCC 43644.</title>
        <authorList>
            <consortium name="US DOE Joint Genome Institute (JGI-PGF)"/>
            <person name="Lucas S."/>
            <person name="Copeland A."/>
            <person name="Lapidus A."/>
            <person name="Bruce D."/>
            <person name="Goodwin L."/>
            <person name="Pitluck S."/>
            <person name="Kyrpides N."/>
            <person name="Mavromatis K."/>
            <person name="Pagani I."/>
            <person name="Ivanova N."/>
            <person name="Saunders E."/>
            <person name="Brettin T."/>
            <person name="Detter J.C."/>
            <person name="Han C."/>
            <person name="Tapia R."/>
            <person name="Land M."/>
            <person name="Hauser L."/>
            <person name="Markowitz V."/>
            <person name="Cheng J.-F."/>
            <person name="Hugenholtz P."/>
            <person name="Woyke T."/>
            <person name="Wu D."/>
            <person name="Eisen J.A."/>
        </authorList>
    </citation>
    <scope>NUCLEOTIDE SEQUENCE</scope>
    <source>
        <strain>ATCC 43644</strain>
    </source>
</reference>
<feature type="signal peptide" evidence="1">
    <location>
        <begin position="1"/>
        <end position="27"/>
    </location>
</feature>
<dbReference type="KEGG" id="ipa:Isop_0977"/>
<organism evidence="3 4">
    <name type="scientific">Isosphaera pallida (strain ATCC 43644 / DSM 9630 / IS1B)</name>
    <dbReference type="NCBI Taxonomy" id="575540"/>
    <lineage>
        <taxon>Bacteria</taxon>
        <taxon>Pseudomonadati</taxon>
        <taxon>Planctomycetota</taxon>
        <taxon>Planctomycetia</taxon>
        <taxon>Isosphaerales</taxon>
        <taxon>Isosphaeraceae</taxon>
        <taxon>Isosphaera</taxon>
    </lineage>
</organism>
<dbReference type="AlphaFoldDB" id="E8R3J9"/>
<accession>E8R3J9</accession>
<dbReference type="Pfam" id="PF07589">
    <property type="entry name" value="PEP-CTERM"/>
    <property type="match status" value="1"/>
</dbReference>
<evidence type="ECO:0000259" key="2">
    <source>
        <dbReference type="Pfam" id="PF07589"/>
    </source>
</evidence>
<dbReference type="InterPro" id="IPR013424">
    <property type="entry name" value="Ice-binding_C"/>
</dbReference>
<feature type="domain" description="Ice-binding protein C-terminal" evidence="2">
    <location>
        <begin position="196"/>
        <end position="216"/>
    </location>
</feature>
<name>E8R3J9_ISOPI</name>
<reference evidence="3 4" key="2">
    <citation type="journal article" date="2011" name="Stand. Genomic Sci.">
        <title>Complete genome sequence of Isosphaera pallida type strain (IS1B).</title>
        <authorList>
            <consortium name="US DOE Joint Genome Institute (JGI-PGF)"/>
            <person name="Goker M."/>
            <person name="Cleland D."/>
            <person name="Saunders E."/>
            <person name="Lapidus A."/>
            <person name="Nolan M."/>
            <person name="Lucas S."/>
            <person name="Hammon N."/>
            <person name="Deshpande S."/>
            <person name="Cheng J.F."/>
            <person name="Tapia R."/>
            <person name="Han C."/>
            <person name="Goodwin L."/>
            <person name="Pitluck S."/>
            <person name="Liolios K."/>
            <person name="Pagani I."/>
            <person name="Ivanova N."/>
            <person name="Mavromatis K."/>
            <person name="Pati A."/>
            <person name="Chen A."/>
            <person name="Palaniappan K."/>
            <person name="Land M."/>
            <person name="Hauser L."/>
            <person name="Chang Y.J."/>
            <person name="Jeffries C.D."/>
            <person name="Detter J.C."/>
            <person name="Beck B."/>
            <person name="Woyke T."/>
            <person name="Bristow J."/>
            <person name="Eisen J.A."/>
            <person name="Markowitz V."/>
            <person name="Hugenholtz P."/>
            <person name="Kyrpides N.C."/>
            <person name="Klenk H.P."/>
        </authorList>
    </citation>
    <scope>NUCLEOTIDE SEQUENCE [LARGE SCALE GENOMIC DNA]</scope>
    <source>
        <strain evidence="4">ATCC 43644 / DSM 9630 / IS1B</strain>
    </source>
</reference>
<keyword evidence="1" id="KW-0732">Signal</keyword>
<dbReference type="Proteomes" id="UP000008631">
    <property type="component" value="Chromosome"/>
</dbReference>
<dbReference type="EMBL" id="CP002353">
    <property type="protein sequence ID" value="ADV61566.1"/>
    <property type="molecule type" value="Genomic_DNA"/>
</dbReference>
<gene>
    <name evidence="3" type="ordered locus">Isop_0977</name>
</gene>
<dbReference type="RefSeq" id="WP_013563855.1">
    <property type="nucleotide sequence ID" value="NC_014962.1"/>
</dbReference>